<feature type="region of interest" description="Disordered" evidence="1">
    <location>
        <begin position="745"/>
        <end position="788"/>
    </location>
</feature>
<reference evidence="3 4" key="1">
    <citation type="submission" date="2021-02" db="EMBL/GenBank/DDBJ databases">
        <title>De Novo genome assembly of isolated myxobacteria.</title>
        <authorList>
            <person name="Stevens D.C."/>
        </authorList>
    </citation>
    <scope>NUCLEOTIDE SEQUENCE [LARGE SCALE GENOMIC DNA]</scope>
    <source>
        <strain evidence="3 4">ATCC 29039</strain>
    </source>
</reference>
<proteinExistence type="predicted"/>
<dbReference type="EMBL" id="JAFIMU010000007">
    <property type="protein sequence ID" value="MBN8230836.1"/>
    <property type="molecule type" value="Genomic_DNA"/>
</dbReference>
<keyword evidence="2" id="KW-0812">Transmembrane</keyword>
<comment type="caution">
    <text evidence="3">The sequence shown here is derived from an EMBL/GenBank/DDBJ whole genome shotgun (WGS) entry which is preliminary data.</text>
</comment>
<name>A0ABS3DHL4_9BACT</name>
<keyword evidence="2" id="KW-0472">Membrane</keyword>
<keyword evidence="4" id="KW-1185">Reference proteome</keyword>
<evidence type="ECO:0008006" key="5">
    <source>
        <dbReference type="Google" id="ProtNLM"/>
    </source>
</evidence>
<feature type="compositionally biased region" description="Low complexity" evidence="1">
    <location>
        <begin position="765"/>
        <end position="781"/>
    </location>
</feature>
<evidence type="ECO:0000313" key="3">
    <source>
        <dbReference type="EMBL" id="MBN8230836.1"/>
    </source>
</evidence>
<organism evidence="3 4">
    <name type="scientific">Corallococcus macrosporus</name>
    <dbReference type="NCBI Taxonomy" id="35"/>
    <lineage>
        <taxon>Bacteria</taxon>
        <taxon>Pseudomonadati</taxon>
        <taxon>Myxococcota</taxon>
        <taxon>Myxococcia</taxon>
        <taxon>Myxococcales</taxon>
        <taxon>Cystobacterineae</taxon>
        <taxon>Myxococcaceae</taxon>
        <taxon>Corallococcus</taxon>
    </lineage>
</organism>
<dbReference type="Proteomes" id="UP000664052">
    <property type="component" value="Unassembled WGS sequence"/>
</dbReference>
<sequence length="788" mass="85244">MALTPVSDPSGLLERAPRLAELLPDAALSDALARGDAWAVHSALCRRLELEPPGPTRTLLTALVEDRRAFVIASRPPPTSSVLGTGVQWKGAPPRGAAPDAPFVAERTVTVLGVPVWPLDGYLVRTDGKASVQVIGQVPPSRGRSRHRAGALAAMVLGLCAVAGAGVVWMDARSMRAVTVVNGLSRPVDVRIGGEHWVVAPGAQEQGRVKLGDDLLRAVTTWPGQESVIEELTLPTDGERILYNVKGVATLEAVPDPEDSYASSRSRSLPENASVLQSGEQLSVRTSNWESSARAFAEAGRWQHASRVASAVAEVEAGNTLAREMAARAFLLLDSQAPANLPDALRWRATRDYAQMLMHTWQEDPAAQALALSLMRFIGQGDTARARYLEHAQQHPDSPLAALYLQRASLPPPGTAEAVAAYQELARRFPDSPDVNRAWLDARWRFELGGSQAWSDSERQDYVVQTARLLNTLGEKHPPDTVEALELDVRILLRAQLRDAATTAVRRYGEDPRRRTWDFLVLAGRTAAAAGPEHTSYVMRDWIPSTLARQPERMALLDLLTGQRSPKDSELAAVASPVDSAVLRLTRDTLRDPMRALKQAVGEPESVLSRLDPEVSALLALELTRTGDARAKQLFNAALPLLLAREPLRNAVVSTSRAPGPELTRLAPGLRAAATLVHARRDAKDGYPVFTERLDGLARMDALGGFAVRAAGPWMRRALDACMDTKVEQSLPPGVMLRGDLVKEQARRADDREGRRPNCEARIVTPTGLPLPRATPATTPGNANGADP</sequence>
<keyword evidence="2" id="KW-1133">Transmembrane helix</keyword>
<feature type="compositionally biased region" description="Basic and acidic residues" evidence="1">
    <location>
        <begin position="745"/>
        <end position="759"/>
    </location>
</feature>
<gene>
    <name evidence="3" type="ORF">JYK02_25295</name>
</gene>
<protein>
    <recommendedName>
        <fullName evidence="5">Tetratricopeptide repeat protein</fullName>
    </recommendedName>
</protein>
<evidence type="ECO:0000256" key="2">
    <source>
        <dbReference type="SAM" id="Phobius"/>
    </source>
</evidence>
<feature type="transmembrane region" description="Helical" evidence="2">
    <location>
        <begin position="149"/>
        <end position="170"/>
    </location>
</feature>
<accession>A0ABS3DHL4</accession>
<evidence type="ECO:0000256" key="1">
    <source>
        <dbReference type="SAM" id="MobiDB-lite"/>
    </source>
</evidence>
<dbReference type="RefSeq" id="WP_207054680.1">
    <property type="nucleotide sequence ID" value="NZ_JAFIMU010000007.1"/>
</dbReference>
<evidence type="ECO:0000313" key="4">
    <source>
        <dbReference type="Proteomes" id="UP000664052"/>
    </source>
</evidence>